<dbReference type="EMBL" id="JASGOQ010000001">
    <property type="protein sequence ID" value="MDV5389174.1"/>
    <property type="molecule type" value="Genomic_DNA"/>
</dbReference>
<evidence type="ECO:0000313" key="3">
    <source>
        <dbReference type="Proteomes" id="UP001187859"/>
    </source>
</evidence>
<protein>
    <submittedName>
        <fullName evidence="2">Uncharacterized protein</fullName>
    </submittedName>
</protein>
<proteinExistence type="predicted"/>
<feature type="region of interest" description="Disordered" evidence="1">
    <location>
        <begin position="1"/>
        <end position="33"/>
    </location>
</feature>
<organism evidence="2 3">
    <name type="scientific">Shewanella xiamenensis</name>
    <dbReference type="NCBI Taxonomy" id="332186"/>
    <lineage>
        <taxon>Bacteria</taxon>
        <taxon>Pseudomonadati</taxon>
        <taxon>Pseudomonadota</taxon>
        <taxon>Gammaproteobacteria</taxon>
        <taxon>Alteromonadales</taxon>
        <taxon>Shewanellaceae</taxon>
        <taxon>Shewanella</taxon>
    </lineage>
</organism>
<comment type="caution">
    <text evidence="2">The sequence shown here is derived from an EMBL/GenBank/DDBJ whole genome shotgun (WGS) entry which is preliminary data.</text>
</comment>
<dbReference type="AlphaFoldDB" id="A0AAE4PWJ3"/>
<dbReference type="Proteomes" id="UP001187859">
    <property type="component" value="Unassembled WGS sequence"/>
</dbReference>
<dbReference type="RefSeq" id="WP_317519452.1">
    <property type="nucleotide sequence ID" value="NZ_JASGOQ010000001.1"/>
</dbReference>
<sequence>MSNKNNPIQAVKITQRDFRETPPPKSGPKPLREVTKELVDKLQSDIDKSTLELKQHFQSHPNVPAVLKVQGGIILC</sequence>
<name>A0AAE4PWJ3_9GAMM</name>
<gene>
    <name evidence="2" type="ORF">QM089_02560</name>
</gene>
<accession>A0AAE4PWJ3</accession>
<evidence type="ECO:0000313" key="2">
    <source>
        <dbReference type="EMBL" id="MDV5389174.1"/>
    </source>
</evidence>
<reference evidence="2" key="1">
    <citation type="submission" date="2023-05" db="EMBL/GenBank/DDBJ databases">
        <title>Colonisation of extended spectrum b-lactamase- and carbapenemase-producing bacteria on hospital surfaces from low- and middle-income countries.</title>
        <authorList>
            <person name="Nieto-Rosado M."/>
            <person name="Sands K."/>
            <person name="Iregbu K."/>
            <person name="Zahra R."/>
            <person name="Mazarati J.B."/>
            <person name="Mehtar S."/>
            <person name="Barnards-Group B."/>
            <person name="Walsh T.R."/>
        </authorList>
    </citation>
    <scope>NUCLEOTIDE SEQUENCE</scope>
    <source>
        <strain evidence="2">PP-E493</strain>
    </source>
</reference>
<evidence type="ECO:0000256" key="1">
    <source>
        <dbReference type="SAM" id="MobiDB-lite"/>
    </source>
</evidence>